<dbReference type="Pfam" id="PF03162">
    <property type="entry name" value="Y_phosphatase2"/>
    <property type="match status" value="1"/>
</dbReference>
<reference evidence="2 3" key="1">
    <citation type="submission" date="2016-05" db="EMBL/GenBank/DDBJ databases">
        <title>Nuclear genome of Blastocystis sp. subtype 1 NandII.</title>
        <authorList>
            <person name="Gentekaki E."/>
            <person name="Curtis B."/>
            <person name="Stairs C."/>
            <person name="Eme L."/>
            <person name="Herman E."/>
            <person name="Klimes V."/>
            <person name="Arias M.C."/>
            <person name="Elias M."/>
            <person name="Hilliou F."/>
            <person name="Klute M."/>
            <person name="Malik S.-B."/>
            <person name="Pightling A."/>
            <person name="Rachubinski R."/>
            <person name="Salas D."/>
            <person name="Schlacht A."/>
            <person name="Suga H."/>
            <person name="Archibald J."/>
            <person name="Ball S.G."/>
            <person name="Clark G."/>
            <person name="Dacks J."/>
            <person name="Van Der Giezen M."/>
            <person name="Tsaousis A."/>
            <person name="Roger A."/>
        </authorList>
    </citation>
    <scope>NUCLEOTIDE SEQUENCE [LARGE SCALE GENOMIC DNA]</scope>
    <source>
        <strain evidence="3">ATCC 50177 / NandII</strain>
    </source>
</reference>
<evidence type="ECO:0000313" key="2">
    <source>
        <dbReference type="EMBL" id="OAO14370.1"/>
    </source>
</evidence>
<evidence type="ECO:0008006" key="4">
    <source>
        <dbReference type="Google" id="ProtNLM"/>
    </source>
</evidence>
<dbReference type="InterPro" id="IPR004861">
    <property type="entry name" value="Siw14-like"/>
</dbReference>
<evidence type="ECO:0000313" key="3">
    <source>
        <dbReference type="Proteomes" id="UP000078348"/>
    </source>
</evidence>
<sequence>MSLSVTQSESRYIEPKQSDEEHTKELTAFCSSNGIQFIYSPLDVNAYPAKPEEVCKSLGSLLSIVLDKRNYPLLVHCLKGQHYTGVFAACIRRLQQWSLTSIFQEFSHFEKKMHVYDLLIVEMFRVELRVDPSTLPSWITLDTLNDNPCVKLVR</sequence>
<protein>
    <recommendedName>
        <fullName evidence="4">Tyrosine phosphatase</fullName>
    </recommendedName>
</protein>
<dbReference type="AlphaFoldDB" id="A0A196SBE0"/>
<dbReference type="SUPFAM" id="SSF52799">
    <property type="entry name" value="(Phosphotyrosine protein) phosphatases II"/>
    <property type="match status" value="1"/>
</dbReference>
<dbReference type="EMBL" id="LXWW01000255">
    <property type="protein sequence ID" value="OAO14370.1"/>
    <property type="molecule type" value="Genomic_DNA"/>
</dbReference>
<keyword evidence="3" id="KW-1185">Reference proteome</keyword>
<dbReference type="GO" id="GO:0016791">
    <property type="term" value="F:phosphatase activity"/>
    <property type="evidence" value="ECO:0007669"/>
    <property type="project" value="TreeGrafter"/>
</dbReference>
<comment type="caution">
    <text evidence="2">The sequence shown here is derived from an EMBL/GenBank/DDBJ whole genome shotgun (WGS) entry which is preliminary data.</text>
</comment>
<dbReference type="OrthoDB" id="6375174at2759"/>
<dbReference type="PANTHER" id="PTHR31126:SF1">
    <property type="entry name" value="TYROSINE SPECIFIC PROTEIN PHOSPHATASES DOMAIN-CONTAINING PROTEIN"/>
    <property type="match status" value="1"/>
</dbReference>
<feature type="compositionally biased region" description="Basic and acidic residues" evidence="1">
    <location>
        <begin position="11"/>
        <end position="20"/>
    </location>
</feature>
<dbReference type="InterPro" id="IPR029021">
    <property type="entry name" value="Prot-tyrosine_phosphatase-like"/>
</dbReference>
<name>A0A196SBE0_BLAHN</name>
<feature type="compositionally biased region" description="Polar residues" evidence="1">
    <location>
        <begin position="1"/>
        <end position="10"/>
    </location>
</feature>
<evidence type="ECO:0000256" key="1">
    <source>
        <dbReference type="SAM" id="MobiDB-lite"/>
    </source>
</evidence>
<organism evidence="2 3">
    <name type="scientific">Blastocystis sp. subtype 1 (strain ATCC 50177 / NandII)</name>
    <dbReference type="NCBI Taxonomy" id="478820"/>
    <lineage>
        <taxon>Eukaryota</taxon>
        <taxon>Sar</taxon>
        <taxon>Stramenopiles</taxon>
        <taxon>Bigyra</taxon>
        <taxon>Opalozoa</taxon>
        <taxon>Opalinata</taxon>
        <taxon>Blastocystidae</taxon>
        <taxon>Blastocystis</taxon>
    </lineage>
</organism>
<feature type="region of interest" description="Disordered" evidence="1">
    <location>
        <begin position="1"/>
        <end position="20"/>
    </location>
</feature>
<dbReference type="Proteomes" id="UP000078348">
    <property type="component" value="Unassembled WGS sequence"/>
</dbReference>
<dbReference type="Gene3D" id="3.90.190.10">
    <property type="entry name" value="Protein tyrosine phosphatase superfamily"/>
    <property type="match status" value="1"/>
</dbReference>
<dbReference type="STRING" id="478820.A0A196SBE0"/>
<proteinExistence type="predicted"/>
<dbReference type="PANTHER" id="PTHR31126">
    <property type="entry name" value="TYROSINE-PROTEIN PHOSPHATASE"/>
    <property type="match status" value="1"/>
</dbReference>
<gene>
    <name evidence="2" type="ORF">AV274_3960</name>
</gene>
<accession>A0A196SBE0</accession>